<evidence type="ECO:0000313" key="3">
    <source>
        <dbReference type="EMBL" id="TQE26452.1"/>
    </source>
</evidence>
<dbReference type="GO" id="GO:0005524">
    <property type="term" value="F:ATP binding"/>
    <property type="evidence" value="ECO:0007669"/>
    <property type="project" value="UniProtKB-KW"/>
</dbReference>
<dbReference type="EMBL" id="SPAZ01000237">
    <property type="protein sequence ID" value="TQE26452.1"/>
    <property type="molecule type" value="Genomic_DNA"/>
</dbReference>
<dbReference type="InterPro" id="IPR036890">
    <property type="entry name" value="HATPase_C_sf"/>
</dbReference>
<accession>A0AAE9AXZ9</accession>
<evidence type="ECO:0000313" key="4">
    <source>
        <dbReference type="Proteomes" id="UP000318720"/>
    </source>
</evidence>
<protein>
    <submittedName>
        <fullName evidence="3">ATP-binding protein</fullName>
    </submittedName>
</protein>
<proteinExistence type="predicted"/>
<dbReference type="Gene3D" id="3.30.565.10">
    <property type="entry name" value="Histidine kinase-like ATPase, C-terminal domain"/>
    <property type="match status" value="1"/>
</dbReference>
<name>A0AAE9AXZ9_9ACTN</name>
<dbReference type="AlphaFoldDB" id="A0AAE9AXZ9"/>
<dbReference type="PANTHER" id="PTHR35526">
    <property type="entry name" value="ANTI-SIGMA-F FACTOR RSBW-RELATED"/>
    <property type="match status" value="1"/>
</dbReference>
<organism evidence="3 4">
    <name type="scientific">Streptomyces ipomoeae</name>
    <dbReference type="NCBI Taxonomy" id="103232"/>
    <lineage>
        <taxon>Bacteria</taxon>
        <taxon>Bacillati</taxon>
        <taxon>Actinomycetota</taxon>
        <taxon>Actinomycetes</taxon>
        <taxon>Kitasatosporales</taxon>
        <taxon>Streptomycetaceae</taxon>
        <taxon>Streptomyces</taxon>
    </lineage>
</organism>
<dbReference type="Proteomes" id="UP000318720">
    <property type="component" value="Unassembled WGS sequence"/>
</dbReference>
<dbReference type="PANTHER" id="PTHR35526:SF3">
    <property type="entry name" value="ANTI-SIGMA-F FACTOR RSBW"/>
    <property type="match status" value="1"/>
</dbReference>
<keyword evidence="3" id="KW-0067">ATP-binding</keyword>
<dbReference type="Pfam" id="PF13581">
    <property type="entry name" value="HATPase_c_2"/>
    <property type="match status" value="1"/>
</dbReference>
<evidence type="ECO:0000259" key="2">
    <source>
        <dbReference type="Pfam" id="PF13581"/>
    </source>
</evidence>
<dbReference type="SUPFAM" id="SSF55874">
    <property type="entry name" value="ATPase domain of HSP90 chaperone/DNA topoisomerase II/histidine kinase"/>
    <property type="match status" value="1"/>
</dbReference>
<dbReference type="CDD" id="cd16936">
    <property type="entry name" value="HATPase_RsbW-like"/>
    <property type="match status" value="1"/>
</dbReference>
<dbReference type="RefSeq" id="WP_141584405.1">
    <property type="nucleotide sequence ID" value="NZ_SPAY01000062.1"/>
</dbReference>
<evidence type="ECO:0000256" key="1">
    <source>
        <dbReference type="ARBA" id="ARBA00022527"/>
    </source>
</evidence>
<keyword evidence="3" id="KW-0547">Nucleotide-binding</keyword>
<keyword evidence="1" id="KW-0723">Serine/threonine-protein kinase</keyword>
<gene>
    <name evidence="3" type="ORF">Sipo8835_29460</name>
</gene>
<keyword evidence="1" id="KW-0808">Transferase</keyword>
<keyword evidence="1" id="KW-0418">Kinase</keyword>
<sequence length="143" mass="15435">MSELTTRRNYPITSRSVARARSDSAAFLAACGMDREGEFASELVLFISELMTNAVTHGRVPGTSGRRVGMSIEKTGNVYRVEVRDTQGDRMPVLYGEGNGDGVGGRGLLLVDSLSDKWGVRPEVVGKIVWAEKEFGTGEHGGE</sequence>
<comment type="caution">
    <text evidence="3">The sequence shown here is derived from an EMBL/GenBank/DDBJ whole genome shotgun (WGS) entry which is preliminary data.</text>
</comment>
<dbReference type="InterPro" id="IPR050267">
    <property type="entry name" value="Anti-sigma-factor_SerPK"/>
</dbReference>
<feature type="domain" description="Histidine kinase/HSP90-like ATPase" evidence="2">
    <location>
        <begin position="13"/>
        <end position="131"/>
    </location>
</feature>
<reference evidence="3 4" key="1">
    <citation type="submission" date="2019-03" db="EMBL/GenBank/DDBJ databases">
        <title>Comparative genomic analyses of the sweetpotato soil rot pathogen, Streptomyces ipomoeae.</title>
        <authorList>
            <person name="Ruschel Soares N."/>
            <person name="Badger J.H."/>
            <person name="Huguet-Tapia J.C."/>
            <person name="Clark C.A."/>
            <person name="Pettis G.S."/>
        </authorList>
    </citation>
    <scope>NUCLEOTIDE SEQUENCE [LARGE SCALE GENOMIC DNA]</scope>
    <source>
        <strain evidence="3 4">88-35</strain>
    </source>
</reference>
<dbReference type="GO" id="GO:0004674">
    <property type="term" value="F:protein serine/threonine kinase activity"/>
    <property type="evidence" value="ECO:0007669"/>
    <property type="project" value="UniProtKB-KW"/>
</dbReference>
<dbReference type="InterPro" id="IPR003594">
    <property type="entry name" value="HATPase_dom"/>
</dbReference>